<dbReference type="GO" id="GO:0005938">
    <property type="term" value="C:cell cortex"/>
    <property type="evidence" value="ECO:0007669"/>
    <property type="project" value="TreeGrafter"/>
</dbReference>
<dbReference type="PANTHER" id="PTHR10676:SF314">
    <property type="entry name" value="CYTOPLASMIC DYNEIN 1 HEAVY CHAIN 1"/>
    <property type="match status" value="1"/>
</dbReference>
<dbReference type="PANTHER" id="PTHR10676">
    <property type="entry name" value="DYNEIN HEAVY CHAIN FAMILY PROTEIN"/>
    <property type="match status" value="1"/>
</dbReference>
<dbReference type="GO" id="GO:0031122">
    <property type="term" value="P:cytoplasmic microtubule organization"/>
    <property type="evidence" value="ECO:0007669"/>
    <property type="project" value="TreeGrafter"/>
</dbReference>
<dbReference type="GO" id="GO:0007052">
    <property type="term" value="P:mitotic spindle organization"/>
    <property type="evidence" value="ECO:0007669"/>
    <property type="project" value="TreeGrafter"/>
</dbReference>
<reference evidence="2 3" key="2">
    <citation type="submission" date="2018-11" db="EMBL/GenBank/DDBJ databases">
        <authorList>
            <consortium name="Pathogen Informatics"/>
        </authorList>
    </citation>
    <scope>NUCLEOTIDE SEQUENCE [LARGE SCALE GENOMIC DNA]</scope>
    <source>
        <strain evidence="2 3">Costa Rica</strain>
    </source>
</reference>
<evidence type="ECO:0000313" key="4">
    <source>
        <dbReference type="WBParaSite" id="ACOC_0000347601-mRNA-1"/>
    </source>
</evidence>
<evidence type="ECO:0000313" key="3">
    <source>
        <dbReference type="Proteomes" id="UP000267027"/>
    </source>
</evidence>
<dbReference type="GO" id="GO:0005868">
    <property type="term" value="C:cytoplasmic dynein complex"/>
    <property type="evidence" value="ECO:0007669"/>
    <property type="project" value="TreeGrafter"/>
</dbReference>
<evidence type="ECO:0000256" key="1">
    <source>
        <dbReference type="SAM" id="MobiDB-lite"/>
    </source>
</evidence>
<proteinExistence type="predicted"/>
<dbReference type="GO" id="GO:0008090">
    <property type="term" value="P:retrograde axonal transport"/>
    <property type="evidence" value="ECO:0007669"/>
    <property type="project" value="TreeGrafter"/>
</dbReference>
<dbReference type="GO" id="GO:0005881">
    <property type="term" value="C:cytoplasmic microtubule"/>
    <property type="evidence" value="ECO:0007669"/>
    <property type="project" value="TreeGrafter"/>
</dbReference>
<dbReference type="GO" id="GO:0051959">
    <property type="term" value="F:dynein light intermediate chain binding"/>
    <property type="evidence" value="ECO:0007669"/>
    <property type="project" value="InterPro"/>
</dbReference>
<gene>
    <name evidence="2" type="ORF">ACOC_LOCUS3477</name>
</gene>
<dbReference type="AlphaFoldDB" id="A0A0R3PGP3"/>
<organism evidence="4">
    <name type="scientific">Angiostrongylus costaricensis</name>
    <name type="common">Nematode worm</name>
    <dbReference type="NCBI Taxonomy" id="334426"/>
    <lineage>
        <taxon>Eukaryota</taxon>
        <taxon>Metazoa</taxon>
        <taxon>Ecdysozoa</taxon>
        <taxon>Nematoda</taxon>
        <taxon>Chromadorea</taxon>
        <taxon>Rhabditida</taxon>
        <taxon>Rhabditina</taxon>
        <taxon>Rhabditomorpha</taxon>
        <taxon>Strongyloidea</taxon>
        <taxon>Metastrongylidae</taxon>
        <taxon>Angiostrongylus</taxon>
    </lineage>
</organism>
<evidence type="ECO:0000313" key="2">
    <source>
        <dbReference type="EMBL" id="VDM55062.1"/>
    </source>
</evidence>
<name>A0A0R3PGP3_ANGCS</name>
<dbReference type="GO" id="GO:0008569">
    <property type="term" value="F:minus-end-directed microtubule motor activity"/>
    <property type="evidence" value="ECO:0007669"/>
    <property type="project" value="TreeGrafter"/>
</dbReference>
<dbReference type="EMBL" id="UYYA01001072">
    <property type="protein sequence ID" value="VDM55062.1"/>
    <property type="molecule type" value="Genomic_DNA"/>
</dbReference>
<accession>A0A0R3PGP3</accession>
<dbReference type="WBParaSite" id="ACOC_0000347601-mRNA-1">
    <property type="protein sequence ID" value="ACOC_0000347601-mRNA-1"/>
    <property type="gene ID" value="ACOC_0000347601"/>
</dbReference>
<dbReference type="InterPro" id="IPR027417">
    <property type="entry name" value="P-loop_NTPase"/>
</dbReference>
<dbReference type="STRING" id="334426.A0A0R3PGP3"/>
<dbReference type="GO" id="GO:0045505">
    <property type="term" value="F:dynein intermediate chain binding"/>
    <property type="evidence" value="ECO:0007669"/>
    <property type="project" value="InterPro"/>
</dbReference>
<sequence length="256" mass="29611">MAKWIECISVHSKCTTVDFDEYMRSGLLRGGYRNEKMCFIMDESNILDAGFLETLNTFWPIENFLFEFLFNLSSFVIAISILLWRCLVYSSMENILLLQRNPEKVPSVMRNLDVVFTMNPSGSNLCEHASTSSAPFNRCVASELTATINMDRKDYEPRFALPKVFDLMPSPPAYRYAVINKLVYVHKSVQKLNEQEQNRGHKVMVVMSRHFLDLVRHFTNLFYEERQELGEGKTSEINNSIPGPPIALNEIRETEE</sequence>
<dbReference type="GO" id="GO:1904115">
    <property type="term" value="C:axon cytoplasm"/>
    <property type="evidence" value="ECO:0007669"/>
    <property type="project" value="GOC"/>
</dbReference>
<dbReference type="GO" id="GO:0007097">
    <property type="term" value="P:nuclear migration"/>
    <property type="evidence" value="ECO:0007669"/>
    <property type="project" value="TreeGrafter"/>
</dbReference>
<dbReference type="Gene3D" id="1.20.920.20">
    <property type="match status" value="1"/>
</dbReference>
<reference evidence="4" key="1">
    <citation type="submission" date="2017-02" db="UniProtKB">
        <authorList>
            <consortium name="WormBaseParasite"/>
        </authorList>
    </citation>
    <scope>IDENTIFICATION</scope>
</reference>
<keyword evidence="3" id="KW-1185">Reference proteome</keyword>
<protein>
    <submittedName>
        <fullName evidence="4">AAA_8 domain-containing protein</fullName>
    </submittedName>
</protein>
<dbReference type="Proteomes" id="UP000267027">
    <property type="component" value="Unassembled WGS sequence"/>
</dbReference>
<dbReference type="OrthoDB" id="14187at2759"/>
<dbReference type="InterPro" id="IPR026983">
    <property type="entry name" value="DHC"/>
</dbReference>
<feature type="region of interest" description="Disordered" evidence="1">
    <location>
        <begin position="233"/>
        <end position="256"/>
    </location>
</feature>
<dbReference type="Gene3D" id="3.40.50.300">
    <property type="entry name" value="P-loop containing nucleotide triphosphate hydrolases"/>
    <property type="match status" value="1"/>
</dbReference>